<dbReference type="AlphaFoldDB" id="A0A6B4JHX8"/>
<dbReference type="Pfam" id="PF13518">
    <property type="entry name" value="HTH_28"/>
    <property type="match status" value="1"/>
</dbReference>
<name>A0A6B4JHX8_CLOBO</name>
<accession>A0A6B4JHX8</accession>
<evidence type="ECO:0000313" key="2">
    <source>
        <dbReference type="EMBL" id="NFV27567.1"/>
    </source>
</evidence>
<dbReference type="RefSeq" id="WP_003369474.1">
    <property type="nucleotide sequence ID" value="NZ_JACBBA010000001.1"/>
</dbReference>
<gene>
    <name evidence="2" type="ORF">FDG31_15650</name>
</gene>
<organism evidence="2 3">
    <name type="scientific">Clostridium botulinum</name>
    <dbReference type="NCBI Taxonomy" id="1491"/>
    <lineage>
        <taxon>Bacteria</taxon>
        <taxon>Bacillati</taxon>
        <taxon>Bacillota</taxon>
        <taxon>Clostridia</taxon>
        <taxon>Eubacteriales</taxon>
        <taxon>Clostridiaceae</taxon>
        <taxon>Clostridium</taxon>
    </lineage>
</organism>
<dbReference type="InterPro" id="IPR055247">
    <property type="entry name" value="InsJ-like_HTH"/>
</dbReference>
<reference evidence="2 3" key="1">
    <citation type="submission" date="2019-04" db="EMBL/GenBank/DDBJ databases">
        <title>Genome sequencing of Clostridium botulinum Groups I-IV and Clostridium butyricum.</title>
        <authorList>
            <person name="Brunt J."/>
            <person name="Van Vliet A.H.M."/>
            <person name="Stringer S.C."/>
            <person name="Carter A.T."/>
            <person name="Peck M.W."/>
        </authorList>
    </citation>
    <scope>NUCLEOTIDE SEQUENCE [LARGE SCALE GENOMIC DNA]</scope>
    <source>
        <strain evidence="2 3">BL81</strain>
    </source>
</reference>
<protein>
    <submittedName>
        <fullName evidence="2">Helix-turn-helix domain-containing protein</fullName>
    </submittedName>
</protein>
<comment type="caution">
    <text evidence="2">The sequence shown here is derived from an EMBL/GenBank/DDBJ whole genome shotgun (WGS) entry which is preliminary data.</text>
</comment>
<dbReference type="EMBL" id="SXFB01000017">
    <property type="protein sequence ID" value="NFV27567.1"/>
    <property type="molecule type" value="Genomic_DNA"/>
</dbReference>
<sequence>MLNKLITEEQDKMINYLIEGRNITDIAKLVGKSRSTIYKWVEQEQINEELEHRQLEMKKQARSKIASKVDNCIDNLYEIASTCKDTRTRFQANKFIVEQFLGTAGSKQEDEPQQENAIIVNLAN</sequence>
<proteinExistence type="predicted"/>
<dbReference type="Proteomes" id="UP000486903">
    <property type="component" value="Unassembled WGS sequence"/>
</dbReference>
<feature type="domain" description="Insertion element IS150 protein InsJ-like helix-turn-helix" evidence="1">
    <location>
        <begin position="12"/>
        <end position="44"/>
    </location>
</feature>
<evidence type="ECO:0000259" key="1">
    <source>
        <dbReference type="Pfam" id="PF13518"/>
    </source>
</evidence>
<evidence type="ECO:0000313" key="3">
    <source>
        <dbReference type="Proteomes" id="UP000486903"/>
    </source>
</evidence>
<dbReference type="Gene3D" id="1.10.10.60">
    <property type="entry name" value="Homeodomain-like"/>
    <property type="match status" value="1"/>
</dbReference>